<feature type="transmembrane region" description="Helical" evidence="1">
    <location>
        <begin position="106"/>
        <end position="128"/>
    </location>
</feature>
<sequence>MAFTSTLAVPSELQAIYPSTQSTKKNLKNTLPHLRSSLKVVWQLGPLHLEFCMMGYSVSFGVYQDFYAQTYLMNEISSAISWIGSLNVFLISSVGLISGSLYDQGYFYHLMIGGSFLQGFSLFMLSLVKPNQYSLLKVWPQVSPKHTMVLTFIASGSSLGSIIHPIMLNNLLNGPVGFANGVCASAGELYCGI</sequence>
<keyword evidence="1" id="KW-0472">Membrane</keyword>
<dbReference type="OrthoDB" id="6499973at2759"/>
<gene>
    <name evidence="2" type="ORF">K503DRAFT_806390</name>
</gene>
<reference evidence="2 3" key="1">
    <citation type="submission" date="2016-06" db="EMBL/GenBank/DDBJ databases">
        <title>Comparative genomics of the ectomycorrhizal sister species Rhizopogon vinicolor and Rhizopogon vesiculosus (Basidiomycota: Boletales) reveals a divergence of the mating type B locus.</title>
        <authorList>
            <consortium name="DOE Joint Genome Institute"/>
            <person name="Mujic A.B."/>
            <person name="Kuo A."/>
            <person name="Tritt A."/>
            <person name="Lipzen A."/>
            <person name="Chen C."/>
            <person name="Johnson J."/>
            <person name="Sharma A."/>
            <person name="Barry K."/>
            <person name="Grigoriev I.V."/>
            <person name="Spatafora J.W."/>
        </authorList>
    </citation>
    <scope>NUCLEOTIDE SEQUENCE [LARGE SCALE GENOMIC DNA]</scope>
    <source>
        <strain evidence="2 3">AM-OR11-026</strain>
    </source>
</reference>
<keyword evidence="1" id="KW-0812">Transmembrane</keyword>
<feature type="transmembrane region" description="Helical" evidence="1">
    <location>
        <begin position="79"/>
        <end position="100"/>
    </location>
</feature>
<organism evidence="2 3">
    <name type="scientific">Rhizopogon vinicolor AM-OR11-026</name>
    <dbReference type="NCBI Taxonomy" id="1314800"/>
    <lineage>
        <taxon>Eukaryota</taxon>
        <taxon>Fungi</taxon>
        <taxon>Dikarya</taxon>
        <taxon>Basidiomycota</taxon>
        <taxon>Agaricomycotina</taxon>
        <taxon>Agaricomycetes</taxon>
        <taxon>Agaricomycetidae</taxon>
        <taxon>Boletales</taxon>
        <taxon>Suillineae</taxon>
        <taxon>Rhizopogonaceae</taxon>
        <taxon>Rhizopogon</taxon>
    </lineage>
</organism>
<evidence type="ECO:0000313" key="2">
    <source>
        <dbReference type="EMBL" id="OAX31084.1"/>
    </source>
</evidence>
<dbReference type="InParanoid" id="A0A1B7MER2"/>
<feature type="transmembrane region" description="Helical" evidence="1">
    <location>
        <begin position="149"/>
        <end position="168"/>
    </location>
</feature>
<dbReference type="STRING" id="1314800.A0A1B7MER2"/>
<evidence type="ECO:0000313" key="3">
    <source>
        <dbReference type="Proteomes" id="UP000092154"/>
    </source>
</evidence>
<protein>
    <recommendedName>
        <fullName evidence="4">MFS general substrate transporter</fullName>
    </recommendedName>
</protein>
<evidence type="ECO:0000256" key="1">
    <source>
        <dbReference type="SAM" id="Phobius"/>
    </source>
</evidence>
<accession>A0A1B7MER2</accession>
<dbReference type="Proteomes" id="UP000092154">
    <property type="component" value="Unassembled WGS sequence"/>
</dbReference>
<name>A0A1B7MER2_9AGAM</name>
<dbReference type="EMBL" id="KV449611">
    <property type="protein sequence ID" value="OAX31084.1"/>
    <property type="molecule type" value="Genomic_DNA"/>
</dbReference>
<proteinExistence type="predicted"/>
<evidence type="ECO:0008006" key="4">
    <source>
        <dbReference type="Google" id="ProtNLM"/>
    </source>
</evidence>
<dbReference type="AlphaFoldDB" id="A0A1B7MER2"/>
<keyword evidence="3" id="KW-1185">Reference proteome</keyword>
<keyword evidence="1" id="KW-1133">Transmembrane helix</keyword>